<comment type="caution">
    <text evidence="3">The sequence shown here is derived from an EMBL/GenBank/DDBJ whole genome shotgun (WGS) entry which is preliminary data.</text>
</comment>
<accession>A0ABV6P835</accession>
<name>A0ABV6P835_9MICC</name>
<keyword evidence="2" id="KW-1133">Transmembrane helix</keyword>
<dbReference type="Proteomes" id="UP001589862">
    <property type="component" value="Unassembled WGS sequence"/>
</dbReference>
<evidence type="ECO:0000313" key="4">
    <source>
        <dbReference type="Proteomes" id="UP001589862"/>
    </source>
</evidence>
<dbReference type="EMBL" id="JBHLUB010000002">
    <property type="protein sequence ID" value="MFC0581293.1"/>
    <property type="molecule type" value="Genomic_DNA"/>
</dbReference>
<keyword evidence="2" id="KW-0472">Membrane</keyword>
<dbReference type="RefSeq" id="WP_377457983.1">
    <property type="nucleotide sequence ID" value="NZ_JBHLUB010000002.1"/>
</dbReference>
<evidence type="ECO:0000256" key="2">
    <source>
        <dbReference type="SAM" id="Phobius"/>
    </source>
</evidence>
<organism evidence="3 4">
    <name type="scientific">Micrococcoides hystricis</name>
    <dbReference type="NCBI Taxonomy" id="1572761"/>
    <lineage>
        <taxon>Bacteria</taxon>
        <taxon>Bacillati</taxon>
        <taxon>Actinomycetota</taxon>
        <taxon>Actinomycetes</taxon>
        <taxon>Micrococcales</taxon>
        <taxon>Micrococcaceae</taxon>
        <taxon>Micrococcoides</taxon>
    </lineage>
</organism>
<feature type="compositionally biased region" description="Basic and acidic residues" evidence="1">
    <location>
        <begin position="19"/>
        <end position="29"/>
    </location>
</feature>
<evidence type="ECO:0000256" key="1">
    <source>
        <dbReference type="SAM" id="MobiDB-lite"/>
    </source>
</evidence>
<sequence>MPHTNNASVEGLSKFTGKTVKDEDPDNAKVIETPPTDEPSALSSTSPDGQPMEKLGQKLGFDQTGLTTGWLAVAGAALVLDGVTLLMVRRRNTATESIMRAG</sequence>
<keyword evidence="4" id="KW-1185">Reference proteome</keyword>
<feature type="transmembrane region" description="Helical" evidence="2">
    <location>
        <begin position="69"/>
        <end position="88"/>
    </location>
</feature>
<gene>
    <name evidence="3" type="ORF">ACFFFR_02660</name>
</gene>
<evidence type="ECO:0000313" key="3">
    <source>
        <dbReference type="EMBL" id="MFC0581293.1"/>
    </source>
</evidence>
<reference evidence="3 4" key="1">
    <citation type="submission" date="2024-09" db="EMBL/GenBank/DDBJ databases">
        <authorList>
            <person name="Sun Q."/>
            <person name="Mori K."/>
        </authorList>
    </citation>
    <scope>NUCLEOTIDE SEQUENCE [LARGE SCALE GENOMIC DNA]</scope>
    <source>
        <strain evidence="3 4">NCAIM B.02604</strain>
    </source>
</reference>
<protein>
    <recommendedName>
        <fullName evidence="5">LPXTG cell wall anchor domain-containing protein</fullName>
    </recommendedName>
</protein>
<evidence type="ECO:0008006" key="5">
    <source>
        <dbReference type="Google" id="ProtNLM"/>
    </source>
</evidence>
<proteinExistence type="predicted"/>
<feature type="region of interest" description="Disordered" evidence="1">
    <location>
        <begin position="1"/>
        <end position="58"/>
    </location>
</feature>
<keyword evidence="2" id="KW-0812">Transmembrane</keyword>